<accession>A0A6A6B066</accession>
<evidence type="ECO:0000313" key="2">
    <source>
        <dbReference type="Proteomes" id="UP000799438"/>
    </source>
</evidence>
<organism evidence="1 2">
    <name type="scientific">Aplosporella prunicola CBS 121167</name>
    <dbReference type="NCBI Taxonomy" id="1176127"/>
    <lineage>
        <taxon>Eukaryota</taxon>
        <taxon>Fungi</taxon>
        <taxon>Dikarya</taxon>
        <taxon>Ascomycota</taxon>
        <taxon>Pezizomycotina</taxon>
        <taxon>Dothideomycetes</taxon>
        <taxon>Dothideomycetes incertae sedis</taxon>
        <taxon>Botryosphaeriales</taxon>
        <taxon>Aplosporellaceae</taxon>
        <taxon>Aplosporella</taxon>
    </lineage>
</organism>
<dbReference type="EMBL" id="ML995501">
    <property type="protein sequence ID" value="KAF2137569.1"/>
    <property type="molecule type" value="Genomic_DNA"/>
</dbReference>
<sequence>MRRRYIQSGYILLIATPTFTLAAMPINHRIACIAHPMLVQIFKLSETPAVLTYPRHRQSDILCNSFYPNICLLFPALVMVMGNKGQKLVPNLILMGSRYIKTTTGGTSVRAETPGQ</sequence>
<reference evidence="1" key="1">
    <citation type="journal article" date="2020" name="Stud. Mycol.">
        <title>101 Dothideomycetes genomes: a test case for predicting lifestyles and emergence of pathogens.</title>
        <authorList>
            <person name="Haridas S."/>
            <person name="Albert R."/>
            <person name="Binder M."/>
            <person name="Bloem J."/>
            <person name="Labutti K."/>
            <person name="Salamov A."/>
            <person name="Andreopoulos B."/>
            <person name="Baker S."/>
            <person name="Barry K."/>
            <person name="Bills G."/>
            <person name="Bluhm B."/>
            <person name="Cannon C."/>
            <person name="Castanera R."/>
            <person name="Culley D."/>
            <person name="Daum C."/>
            <person name="Ezra D."/>
            <person name="Gonzalez J."/>
            <person name="Henrissat B."/>
            <person name="Kuo A."/>
            <person name="Liang C."/>
            <person name="Lipzen A."/>
            <person name="Lutzoni F."/>
            <person name="Magnuson J."/>
            <person name="Mondo S."/>
            <person name="Nolan M."/>
            <person name="Ohm R."/>
            <person name="Pangilinan J."/>
            <person name="Park H.-J."/>
            <person name="Ramirez L."/>
            <person name="Alfaro M."/>
            <person name="Sun H."/>
            <person name="Tritt A."/>
            <person name="Yoshinaga Y."/>
            <person name="Zwiers L.-H."/>
            <person name="Turgeon B."/>
            <person name="Goodwin S."/>
            <person name="Spatafora J."/>
            <person name="Crous P."/>
            <person name="Grigoriev I."/>
        </authorList>
    </citation>
    <scope>NUCLEOTIDE SEQUENCE</scope>
    <source>
        <strain evidence="1">CBS 121167</strain>
    </source>
</reference>
<dbReference type="RefSeq" id="XP_033393284.1">
    <property type="nucleotide sequence ID" value="XM_033541166.1"/>
</dbReference>
<dbReference type="AlphaFoldDB" id="A0A6A6B066"/>
<protein>
    <submittedName>
        <fullName evidence="1">Uncharacterized protein</fullName>
    </submittedName>
</protein>
<name>A0A6A6B066_9PEZI</name>
<proteinExistence type="predicted"/>
<gene>
    <name evidence="1" type="ORF">K452DRAFT_291382</name>
</gene>
<keyword evidence="2" id="KW-1185">Reference proteome</keyword>
<dbReference type="Proteomes" id="UP000799438">
    <property type="component" value="Unassembled WGS sequence"/>
</dbReference>
<evidence type="ECO:0000313" key="1">
    <source>
        <dbReference type="EMBL" id="KAF2137569.1"/>
    </source>
</evidence>
<dbReference type="GeneID" id="54298662"/>